<dbReference type="SUPFAM" id="SSF103378">
    <property type="entry name" value="2-methylcitrate dehydratase PrpD"/>
    <property type="match status" value="1"/>
</dbReference>
<dbReference type="PANTHER" id="PTHR16943:SF8">
    <property type="entry name" value="2-METHYLCITRATE DEHYDRATASE"/>
    <property type="match status" value="1"/>
</dbReference>
<keyword evidence="5" id="KW-1185">Reference proteome</keyword>
<feature type="domain" description="MmgE/PrpD N-terminal" evidence="2">
    <location>
        <begin position="6"/>
        <end position="248"/>
    </location>
</feature>
<proteinExistence type="inferred from homology"/>
<evidence type="ECO:0000313" key="5">
    <source>
        <dbReference type="Proteomes" id="UP000294650"/>
    </source>
</evidence>
<feature type="domain" description="MmgE/PrpD C-terminal" evidence="3">
    <location>
        <begin position="269"/>
        <end position="429"/>
    </location>
</feature>
<dbReference type="PANTHER" id="PTHR16943">
    <property type="entry name" value="2-METHYLCITRATE DEHYDRATASE-RELATED"/>
    <property type="match status" value="1"/>
</dbReference>
<dbReference type="RefSeq" id="WP_165902114.1">
    <property type="nucleotide sequence ID" value="NZ_SMAN01000010.1"/>
</dbReference>
<dbReference type="InterPro" id="IPR042188">
    <property type="entry name" value="MmgE/PrpD_sf_2"/>
</dbReference>
<accession>A0A4R3MYG8</accession>
<dbReference type="Proteomes" id="UP000294650">
    <property type="component" value="Unassembled WGS sequence"/>
</dbReference>
<dbReference type="GO" id="GO:0016829">
    <property type="term" value="F:lyase activity"/>
    <property type="evidence" value="ECO:0007669"/>
    <property type="project" value="InterPro"/>
</dbReference>
<gene>
    <name evidence="4" type="ORF">EDD68_11014</name>
</gene>
<protein>
    <submittedName>
        <fullName evidence="4">2-methylcitrate dehydratase PrpD</fullName>
    </submittedName>
</protein>
<dbReference type="InterPro" id="IPR042183">
    <property type="entry name" value="MmgE/PrpD_sf_1"/>
</dbReference>
<dbReference type="Pfam" id="PF03972">
    <property type="entry name" value="MmgE_PrpD_N"/>
    <property type="match status" value="1"/>
</dbReference>
<dbReference type="AlphaFoldDB" id="A0A4R3MYG8"/>
<comment type="caution">
    <text evidence="4">The sequence shown here is derived from an EMBL/GenBank/DDBJ whole genome shotgun (WGS) entry which is preliminary data.</text>
</comment>
<sequence>MSVTTQLSEPLVGLQYDDLPPDAVNAAKNAILDTLGCMLAGAQTEDMPAIVQQLTGDELPEQSTVIGFGKKTSVHYALLLNATMGHAVELDDVHKEAKSHAGTVVVPAALSYGEHLGVSGKELLLSVIIGYEVMLRIGSAINASEHRLKGWHATGTCGTFGAAAAIAKLEQFDLKQFVSALGLAGTQSSGLWAFTADGANCKKFHAGSAASSGYMAATLTRGGLTGPAYILEAEDGGLFRASSNHFHFDVITRDIGKKYEITRVSHKPYACCRSMHPSIQAALTLKDKGVEPESIKRVKVKTYEVAKVQCGFTSSPKNVNEARFSIPYGIAVAFYDGEALLEQFTEDRITDRKVLELAAKVEIEADETFSKVYPRKWGCQLEIETYDGQHLVEVVDDAKGDPRYPLSRLELQEKFMALAGRVIGREKAVLVMSLVDRLEKVEHIGELIELCSE</sequence>
<dbReference type="InterPro" id="IPR005656">
    <property type="entry name" value="MmgE_PrpD"/>
</dbReference>
<dbReference type="Pfam" id="PF19305">
    <property type="entry name" value="MmgE_PrpD_C"/>
    <property type="match status" value="1"/>
</dbReference>
<organism evidence="4 5">
    <name type="scientific">Melghiribacillus thermohalophilus</name>
    <dbReference type="NCBI Taxonomy" id="1324956"/>
    <lineage>
        <taxon>Bacteria</taxon>
        <taxon>Bacillati</taxon>
        <taxon>Bacillota</taxon>
        <taxon>Bacilli</taxon>
        <taxon>Bacillales</taxon>
        <taxon>Bacillaceae</taxon>
        <taxon>Melghiribacillus</taxon>
    </lineage>
</organism>
<dbReference type="InterPro" id="IPR036148">
    <property type="entry name" value="MmgE/PrpD_sf"/>
</dbReference>
<reference evidence="4 5" key="1">
    <citation type="submission" date="2019-03" db="EMBL/GenBank/DDBJ databases">
        <title>Genomic Encyclopedia of Type Strains, Phase IV (KMG-IV): sequencing the most valuable type-strain genomes for metagenomic binning, comparative biology and taxonomic classification.</title>
        <authorList>
            <person name="Goeker M."/>
        </authorList>
    </citation>
    <scope>NUCLEOTIDE SEQUENCE [LARGE SCALE GENOMIC DNA]</scope>
    <source>
        <strain evidence="4 5">DSM 25894</strain>
    </source>
</reference>
<evidence type="ECO:0000259" key="3">
    <source>
        <dbReference type="Pfam" id="PF19305"/>
    </source>
</evidence>
<comment type="similarity">
    <text evidence="1">Belongs to the PrpD family.</text>
</comment>
<dbReference type="InterPro" id="IPR045337">
    <property type="entry name" value="MmgE_PrpD_C"/>
</dbReference>
<evidence type="ECO:0000313" key="4">
    <source>
        <dbReference type="EMBL" id="TCT21710.1"/>
    </source>
</evidence>
<dbReference type="Gene3D" id="3.30.1330.120">
    <property type="entry name" value="2-methylcitrate dehydratase PrpD"/>
    <property type="match status" value="1"/>
</dbReference>
<evidence type="ECO:0000259" key="2">
    <source>
        <dbReference type="Pfam" id="PF03972"/>
    </source>
</evidence>
<name>A0A4R3MYG8_9BACI</name>
<dbReference type="InterPro" id="IPR045336">
    <property type="entry name" value="MmgE_PrpD_N"/>
</dbReference>
<evidence type="ECO:0000256" key="1">
    <source>
        <dbReference type="ARBA" id="ARBA00006174"/>
    </source>
</evidence>
<dbReference type="EMBL" id="SMAN01000010">
    <property type="protein sequence ID" value="TCT21710.1"/>
    <property type="molecule type" value="Genomic_DNA"/>
</dbReference>
<dbReference type="Gene3D" id="1.10.4100.10">
    <property type="entry name" value="2-methylcitrate dehydratase PrpD"/>
    <property type="match status" value="1"/>
</dbReference>